<reference evidence="1 2" key="1">
    <citation type="submission" date="2021-03" db="EMBL/GenBank/DDBJ databases">
        <title>Genomic Encyclopedia of Type Strains, Phase IV (KMG-IV): sequencing the most valuable type-strain genomes for metagenomic binning, comparative biology and taxonomic classification.</title>
        <authorList>
            <person name="Goeker M."/>
        </authorList>
    </citation>
    <scope>NUCLEOTIDE SEQUENCE [LARGE SCALE GENOMIC DNA]</scope>
    <source>
        <strain evidence="1 2">DSM 1289</strain>
    </source>
</reference>
<comment type="caution">
    <text evidence="1">The sequence shown here is derived from an EMBL/GenBank/DDBJ whole genome shotgun (WGS) entry which is preliminary data.</text>
</comment>
<sequence>MIIVLKFVKDKWVHQGAHTFIDIMDGFIKLKIGG</sequence>
<dbReference type="Proteomes" id="UP000767291">
    <property type="component" value="Unassembled WGS sequence"/>
</dbReference>
<proteinExistence type="predicted"/>
<dbReference type="EMBL" id="JAGGJX010000002">
    <property type="protein sequence ID" value="MBP1855050.1"/>
    <property type="molecule type" value="Genomic_DNA"/>
</dbReference>
<keyword evidence="2" id="KW-1185">Reference proteome</keyword>
<organism evidence="1 2">
    <name type="scientific">Metaclostridioides mangenotii</name>
    <dbReference type="NCBI Taxonomy" id="1540"/>
    <lineage>
        <taxon>Bacteria</taxon>
        <taxon>Bacillati</taxon>
        <taxon>Bacillota</taxon>
        <taxon>Clostridia</taxon>
        <taxon>Peptostreptococcales</taxon>
        <taxon>Peptostreptococcaceae</taxon>
        <taxon>Metaclostridioides</taxon>
    </lineage>
</organism>
<accession>A0ABS4EAT6</accession>
<evidence type="ECO:0000313" key="1">
    <source>
        <dbReference type="EMBL" id="MBP1855050.1"/>
    </source>
</evidence>
<gene>
    <name evidence="1" type="ORF">J2Z43_001443</name>
</gene>
<evidence type="ECO:0000313" key="2">
    <source>
        <dbReference type="Proteomes" id="UP000767291"/>
    </source>
</evidence>
<protein>
    <submittedName>
        <fullName evidence="1">Uncharacterized protein</fullName>
    </submittedName>
</protein>
<name>A0ABS4EAT6_9FIRM</name>